<keyword evidence="3" id="KW-0813">Transport</keyword>
<dbReference type="Pfam" id="PF07690">
    <property type="entry name" value="MFS_1"/>
    <property type="match status" value="1"/>
</dbReference>
<keyword evidence="7 9" id="KW-1133">Transmembrane helix</keyword>
<feature type="transmembrane region" description="Helical" evidence="9">
    <location>
        <begin position="113"/>
        <end position="133"/>
    </location>
</feature>
<feature type="transmembrane region" description="Helical" evidence="9">
    <location>
        <begin position="373"/>
        <end position="393"/>
    </location>
</feature>
<dbReference type="InterPro" id="IPR036259">
    <property type="entry name" value="MFS_trans_sf"/>
</dbReference>
<comment type="similarity">
    <text evidence="2">Belongs to the major facilitator superfamily. EmrB family.</text>
</comment>
<dbReference type="InterPro" id="IPR020846">
    <property type="entry name" value="MFS_dom"/>
</dbReference>
<feature type="transmembrane region" description="Helical" evidence="9">
    <location>
        <begin position="278"/>
        <end position="301"/>
    </location>
</feature>
<evidence type="ECO:0000256" key="9">
    <source>
        <dbReference type="SAM" id="Phobius"/>
    </source>
</evidence>
<accession>A0A1G7YM59</accession>
<dbReference type="Gene3D" id="1.20.1720.10">
    <property type="entry name" value="Multidrug resistance protein D"/>
    <property type="match status" value="1"/>
</dbReference>
<name>A0A1G7YM59_9VIBR</name>
<evidence type="ECO:0000256" key="4">
    <source>
        <dbReference type="ARBA" id="ARBA00022475"/>
    </source>
</evidence>
<comment type="subcellular location">
    <subcellularLocation>
        <location evidence="1">Cell inner membrane</location>
        <topology evidence="1">Multi-pass membrane protein</topology>
    </subcellularLocation>
</comment>
<evidence type="ECO:0000256" key="6">
    <source>
        <dbReference type="ARBA" id="ARBA00022692"/>
    </source>
</evidence>
<feature type="transmembrane region" description="Helical" evidence="9">
    <location>
        <begin position="344"/>
        <end position="361"/>
    </location>
</feature>
<keyword evidence="8 9" id="KW-0472">Membrane</keyword>
<evidence type="ECO:0000313" key="12">
    <source>
        <dbReference type="Proteomes" id="UP000198854"/>
    </source>
</evidence>
<reference evidence="11 12" key="1">
    <citation type="submission" date="2016-10" db="EMBL/GenBank/DDBJ databases">
        <authorList>
            <person name="de Groot N.N."/>
        </authorList>
    </citation>
    <scope>NUCLEOTIDE SEQUENCE [LARGE SCALE GENOMIC DNA]</scope>
    <source>
        <strain evidence="11 12">CGMCC 1.10228</strain>
    </source>
</reference>
<evidence type="ECO:0000259" key="10">
    <source>
        <dbReference type="PROSITE" id="PS50850"/>
    </source>
</evidence>
<dbReference type="RefSeq" id="WP_093271089.1">
    <property type="nucleotide sequence ID" value="NZ_FNDD01000005.1"/>
</dbReference>
<dbReference type="InterPro" id="IPR011701">
    <property type="entry name" value="MFS"/>
</dbReference>
<dbReference type="CDD" id="cd17503">
    <property type="entry name" value="MFS_LmrB_MDR_like"/>
    <property type="match status" value="1"/>
</dbReference>
<keyword evidence="5" id="KW-0997">Cell inner membrane</keyword>
<dbReference type="InterPro" id="IPR004638">
    <property type="entry name" value="EmrB-like"/>
</dbReference>
<evidence type="ECO:0000256" key="5">
    <source>
        <dbReference type="ARBA" id="ARBA00022519"/>
    </source>
</evidence>
<dbReference type="FunFam" id="1.20.1720.10:FF:000002">
    <property type="entry name" value="Multidrug resistance protein B"/>
    <property type="match status" value="1"/>
</dbReference>
<dbReference type="OrthoDB" id="9812221at2"/>
<feature type="transmembrane region" description="Helical" evidence="9">
    <location>
        <begin position="313"/>
        <end position="332"/>
    </location>
</feature>
<dbReference type="GO" id="GO:0015721">
    <property type="term" value="P:bile acid and bile salt transport"/>
    <property type="evidence" value="ECO:0007669"/>
    <property type="project" value="UniProtKB-ARBA"/>
</dbReference>
<feature type="domain" description="Major facilitator superfamily (MFS) profile" evidence="10">
    <location>
        <begin position="22"/>
        <end position="505"/>
    </location>
</feature>
<dbReference type="SUPFAM" id="SSF103473">
    <property type="entry name" value="MFS general substrate transporter"/>
    <property type="match status" value="1"/>
</dbReference>
<protein>
    <submittedName>
        <fullName evidence="11">MFS transporter, DHA2 family, multidrug resistance protein</fullName>
    </submittedName>
</protein>
<dbReference type="GO" id="GO:1990961">
    <property type="term" value="P:xenobiotic detoxification by transmembrane export across the plasma membrane"/>
    <property type="evidence" value="ECO:0007669"/>
    <property type="project" value="UniProtKB-ARBA"/>
</dbReference>
<keyword evidence="6 9" id="KW-0812">Transmembrane</keyword>
<dbReference type="STRING" id="861298.SAMN04488136_105186"/>
<feature type="transmembrane region" description="Helical" evidence="9">
    <location>
        <begin position="239"/>
        <end position="258"/>
    </location>
</feature>
<feature type="transmembrane region" description="Helical" evidence="9">
    <location>
        <begin position="482"/>
        <end position="500"/>
    </location>
</feature>
<dbReference type="NCBIfam" id="TIGR00711">
    <property type="entry name" value="efflux_EmrB"/>
    <property type="match status" value="1"/>
</dbReference>
<feature type="transmembrane region" description="Helical" evidence="9">
    <location>
        <begin position="176"/>
        <end position="196"/>
    </location>
</feature>
<dbReference type="Gene3D" id="1.20.1250.20">
    <property type="entry name" value="MFS general substrate transporter like domains"/>
    <property type="match status" value="1"/>
</dbReference>
<dbReference type="GO" id="GO:0005886">
    <property type="term" value="C:plasma membrane"/>
    <property type="evidence" value="ECO:0007669"/>
    <property type="project" value="UniProtKB-SubCell"/>
</dbReference>
<evidence type="ECO:0000256" key="1">
    <source>
        <dbReference type="ARBA" id="ARBA00004429"/>
    </source>
</evidence>
<feature type="transmembrane region" description="Helical" evidence="9">
    <location>
        <begin position="208"/>
        <end position="227"/>
    </location>
</feature>
<dbReference type="Proteomes" id="UP000198854">
    <property type="component" value="Unassembled WGS sequence"/>
</dbReference>
<dbReference type="PANTHER" id="PTHR23501">
    <property type="entry name" value="MAJOR FACILITATOR SUPERFAMILY"/>
    <property type="match status" value="1"/>
</dbReference>
<dbReference type="AlphaFoldDB" id="A0A1G7YM59"/>
<feature type="transmembrane region" description="Helical" evidence="9">
    <location>
        <begin position="145"/>
        <end position="164"/>
    </location>
</feature>
<evidence type="ECO:0000256" key="2">
    <source>
        <dbReference type="ARBA" id="ARBA00008537"/>
    </source>
</evidence>
<evidence type="ECO:0000256" key="8">
    <source>
        <dbReference type="ARBA" id="ARBA00023136"/>
    </source>
</evidence>
<evidence type="ECO:0000256" key="3">
    <source>
        <dbReference type="ARBA" id="ARBA00022448"/>
    </source>
</evidence>
<feature type="transmembrane region" description="Helical" evidence="9">
    <location>
        <begin position="60"/>
        <end position="79"/>
    </location>
</feature>
<dbReference type="PANTHER" id="PTHR23501:SF174">
    <property type="entry name" value="MULTIDRUG EXPORT PROTEIN EMRB-RELATED"/>
    <property type="match status" value="1"/>
</dbReference>
<organism evidence="11 12">
    <name type="scientific">Vibrio xiamenensis</name>
    <dbReference type="NCBI Taxonomy" id="861298"/>
    <lineage>
        <taxon>Bacteria</taxon>
        <taxon>Pseudomonadati</taxon>
        <taxon>Pseudomonadota</taxon>
        <taxon>Gammaproteobacteria</taxon>
        <taxon>Vibrionales</taxon>
        <taxon>Vibrionaceae</taxon>
        <taxon>Vibrio</taxon>
    </lineage>
</organism>
<dbReference type="GO" id="GO:0022857">
    <property type="term" value="F:transmembrane transporter activity"/>
    <property type="evidence" value="ECO:0007669"/>
    <property type="project" value="InterPro"/>
</dbReference>
<feature type="transmembrane region" description="Helical" evidence="9">
    <location>
        <begin position="20"/>
        <end position="40"/>
    </location>
</feature>
<keyword evidence="12" id="KW-1185">Reference proteome</keyword>
<feature type="transmembrane region" description="Helical" evidence="9">
    <location>
        <begin position="86"/>
        <end position="107"/>
    </location>
</feature>
<proteinExistence type="inferred from homology"/>
<keyword evidence="4" id="KW-1003">Cell membrane</keyword>
<evidence type="ECO:0000256" key="7">
    <source>
        <dbReference type="ARBA" id="ARBA00022989"/>
    </source>
</evidence>
<sequence>MNAQQHSPEEVQPLKGSALFFGALCLAMANFLAVLDTTIANVSVSNIAGSLGTSTSQGTYVITSYAVAEAISVPLTGWLSRRFGSVRVFATCFFMFGVFSLLCGLATNMSMLVLFRVLLGFSGGPLMPLSQTLMMRIFPKHKSHAAIGIWSMTTLVAPIMGPILGGILCDQYSWPYIFYIKMPFAIIAALACWKLLQAFETKTIASKIDKVGLGLLVVWVAALQIMLDEGKDRDWFESNRIVVLAIIAVIGFAAFLIWELTEKDPVVDLKVFRHRGYAVSMVTLVLAFGAFFATTVVTPLWLQIYMGYTATTAGYATAAMGILAVFIAPIAANASSKFDPRPMVFVGVLWLGGWTFVRSFANLEMTFSQVSMPMLYQGLGMALFFVPLTAIALGSVKNNEMESAAGLMNFLRTLAGAFATSMVNTSWEREGRYVHAELAGLTDRSGMASSAMQQSGMSMDQVRSAVDWMVQKESVMVATNQIFVVIACIFTFAACVIWLAPRPAKGVDTSAAH</sequence>
<evidence type="ECO:0000313" key="11">
    <source>
        <dbReference type="EMBL" id="SDG96910.1"/>
    </source>
</evidence>
<gene>
    <name evidence="11" type="ORF">SAMN04488136_105186</name>
</gene>
<dbReference type="EMBL" id="FNDD01000005">
    <property type="protein sequence ID" value="SDG96910.1"/>
    <property type="molecule type" value="Genomic_DNA"/>
</dbReference>
<dbReference type="PROSITE" id="PS50850">
    <property type="entry name" value="MFS"/>
    <property type="match status" value="1"/>
</dbReference>